<keyword evidence="2" id="KW-1185">Reference proteome</keyword>
<dbReference type="Proteomes" id="UP000198211">
    <property type="component" value="Unassembled WGS sequence"/>
</dbReference>
<sequence>MSSNSIFDLLDDVLDTYVIDPFQLCFFVCDHASVDVTLVRKARVPMIGWVLHRFNLAMRATLREHSDVLGKVHLLITKNEHQHESFGRRQKVVFLK</sequence>
<evidence type="ECO:0000313" key="2">
    <source>
        <dbReference type="Proteomes" id="UP000198211"/>
    </source>
</evidence>
<accession>A0A225VUP3</accession>
<name>A0A225VUP3_9STRA</name>
<dbReference type="AlphaFoldDB" id="A0A225VUP3"/>
<organism evidence="1 2">
    <name type="scientific">Phytophthora megakarya</name>
    <dbReference type="NCBI Taxonomy" id="4795"/>
    <lineage>
        <taxon>Eukaryota</taxon>
        <taxon>Sar</taxon>
        <taxon>Stramenopiles</taxon>
        <taxon>Oomycota</taxon>
        <taxon>Peronosporomycetes</taxon>
        <taxon>Peronosporales</taxon>
        <taxon>Peronosporaceae</taxon>
        <taxon>Phytophthora</taxon>
    </lineage>
</organism>
<reference evidence="2" key="1">
    <citation type="submission" date="2017-03" db="EMBL/GenBank/DDBJ databases">
        <title>Phytopthora megakarya and P. palmivora, two closely related causual agents of cacao black pod achieved similar genome size and gene model numbers by different mechanisms.</title>
        <authorList>
            <person name="Ali S."/>
            <person name="Shao J."/>
            <person name="Larry D.J."/>
            <person name="Kronmiller B."/>
            <person name="Shen D."/>
            <person name="Strem M.D."/>
            <person name="Melnick R.L."/>
            <person name="Guiltinan M.J."/>
            <person name="Tyler B.M."/>
            <person name="Meinhardt L.W."/>
            <person name="Bailey B.A."/>
        </authorList>
    </citation>
    <scope>NUCLEOTIDE SEQUENCE [LARGE SCALE GENOMIC DNA]</scope>
    <source>
        <strain evidence="2">zdho120</strain>
    </source>
</reference>
<dbReference type="OrthoDB" id="97887at2759"/>
<evidence type="ECO:0000313" key="1">
    <source>
        <dbReference type="EMBL" id="OWZ09166.1"/>
    </source>
</evidence>
<proteinExistence type="predicted"/>
<gene>
    <name evidence="1" type="ORF">PHMEG_00018172</name>
</gene>
<dbReference type="EMBL" id="NBNE01002888">
    <property type="protein sequence ID" value="OWZ09166.1"/>
    <property type="molecule type" value="Genomic_DNA"/>
</dbReference>
<protein>
    <submittedName>
        <fullName evidence="1">Uncharacterized protein</fullName>
    </submittedName>
</protein>
<comment type="caution">
    <text evidence="1">The sequence shown here is derived from an EMBL/GenBank/DDBJ whole genome shotgun (WGS) entry which is preliminary data.</text>
</comment>